<dbReference type="AlphaFoldDB" id="A0A0G1XJQ3"/>
<sequence>MVADPGVTSPGIWNLESPSAKLRMVDSQSLRSFHGSSKIDKLWNQHTWIFTLTITVASHLNSC</sequence>
<gene>
    <name evidence="1" type="ORF">UY76_C0065G0004</name>
</gene>
<protein>
    <submittedName>
        <fullName evidence="1">Uncharacterized protein</fullName>
    </submittedName>
</protein>
<name>A0A0G1XJQ3_9BACT</name>
<dbReference type="Proteomes" id="UP000034054">
    <property type="component" value="Unassembled WGS sequence"/>
</dbReference>
<evidence type="ECO:0000313" key="2">
    <source>
        <dbReference type="Proteomes" id="UP000034054"/>
    </source>
</evidence>
<dbReference type="EMBL" id="LCRH01000065">
    <property type="protein sequence ID" value="KKW31141.1"/>
    <property type="molecule type" value="Genomic_DNA"/>
</dbReference>
<accession>A0A0G1XJQ3</accession>
<reference evidence="1 2" key="1">
    <citation type="journal article" date="2015" name="Nature">
        <title>rRNA introns, odd ribosomes, and small enigmatic genomes across a large radiation of phyla.</title>
        <authorList>
            <person name="Brown C.T."/>
            <person name="Hug L.A."/>
            <person name="Thomas B.C."/>
            <person name="Sharon I."/>
            <person name="Castelle C.J."/>
            <person name="Singh A."/>
            <person name="Wilkins M.J."/>
            <person name="Williams K.H."/>
            <person name="Banfield J.F."/>
        </authorList>
    </citation>
    <scope>NUCLEOTIDE SEQUENCE [LARGE SCALE GENOMIC DNA]</scope>
</reference>
<evidence type="ECO:0000313" key="1">
    <source>
        <dbReference type="EMBL" id="KKW31141.1"/>
    </source>
</evidence>
<comment type="caution">
    <text evidence="1">The sequence shown here is derived from an EMBL/GenBank/DDBJ whole genome shotgun (WGS) entry which is preliminary data.</text>
</comment>
<organism evidence="1 2">
    <name type="scientific">Candidatus Uhrbacteria bacterium GW2011_GWA2_52_8d</name>
    <dbReference type="NCBI Taxonomy" id="1618979"/>
    <lineage>
        <taxon>Bacteria</taxon>
        <taxon>Candidatus Uhriibacteriota</taxon>
    </lineage>
</organism>
<proteinExistence type="predicted"/>